<reference evidence="2" key="1">
    <citation type="submission" date="2014-03" db="EMBL/GenBank/DDBJ databases">
        <title>The sialotranscriptome of Amblyomma triste, Amblyomma parvum and Amblyomma cajennense ticks, uncovered by 454-based RNA-seq.</title>
        <authorList>
            <person name="Garcia G.R."/>
            <person name="Gardinassi L.G."/>
            <person name="Ribeiro J.M."/>
            <person name="Anatriello E."/>
            <person name="Ferreira B.R."/>
            <person name="Moreira H.N."/>
            <person name="Mafra C."/>
            <person name="Olegario M.M."/>
            <person name="Szabo P.J."/>
            <person name="Miranda-Santos I.K."/>
            <person name="Maruyama S.R."/>
        </authorList>
    </citation>
    <scope>NUCLEOTIDE SEQUENCE</scope>
    <source>
        <strain evidence="2">Mato Grasso do Sul</strain>
        <tissue evidence="2">Salivary glands</tissue>
    </source>
</reference>
<keyword evidence="1" id="KW-0732">Signal</keyword>
<dbReference type="EMBL" id="GBBM01007335">
    <property type="protein sequence ID" value="JAC28083.1"/>
    <property type="molecule type" value="mRNA"/>
</dbReference>
<accession>A0A023G5E0</accession>
<sequence>MNGKTMFSLIHASFLITCIMSTSAPQTTSGKAAKLLGGASPIKYILKSEVTVPFLGLNWDCVTAEVRVGGPPYITVIDVTNGSGWQTHLYSASVNTFAGPEAQDVITFQAEDHDNNFDMRAYRLVHAAPENCFVLATTYSSTGGGCYLFSKVEIKAENKENKQCPPKNAETTACDSQFTSCKEASPEDEICLAWL</sequence>
<dbReference type="AlphaFoldDB" id="A0A023G5E0"/>
<name>A0A023G5E0_AMBTT</name>
<feature type="signal peptide" evidence="1">
    <location>
        <begin position="1"/>
        <end position="24"/>
    </location>
</feature>
<proteinExistence type="evidence at transcript level"/>
<organism evidence="2">
    <name type="scientific">Amblyomma triste</name>
    <name type="common">Neotropical tick</name>
    <dbReference type="NCBI Taxonomy" id="251400"/>
    <lineage>
        <taxon>Eukaryota</taxon>
        <taxon>Metazoa</taxon>
        <taxon>Ecdysozoa</taxon>
        <taxon>Arthropoda</taxon>
        <taxon>Chelicerata</taxon>
        <taxon>Arachnida</taxon>
        <taxon>Acari</taxon>
        <taxon>Parasitiformes</taxon>
        <taxon>Ixodida</taxon>
        <taxon>Ixodoidea</taxon>
        <taxon>Ixodidae</taxon>
        <taxon>Amblyomminae</taxon>
        <taxon>Amblyomma</taxon>
    </lineage>
</organism>
<feature type="chain" id="PRO_5001520652" evidence="1">
    <location>
        <begin position="25"/>
        <end position="195"/>
    </location>
</feature>
<evidence type="ECO:0000256" key="1">
    <source>
        <dbReference type="SAM" id="SignalP"/>
    </source>
</evidence>
<protein>
    <submittedName>
        <fullName evidence="2">Putative secreted protein</fullName>
    </submittedName>
</protein>
<evidence type="ECO:0000313" key="2">
    <source>
        <dbReference type="EMBL" id="JAC28083.1"/>
    </source>
</evidence>